<reference evidence="1 2" key="1">
    <citation type="journal article" date="2022" name="New Phytol.">
        <title>Ecological generalism drives hyperdiversity of secondary metabolite gene clusters in xylarialean endophytes.</title>
        <authorList>
            <person name="Franco M.E.E."/>
            <person name="Wisecaver J.H."/>
            <person name="Arnold A.E."/>
            <person name="Ju Y.M."/>
            <person name="Slot J.C."/>
            <person name="Ahrendt S."/>
            <person name="Moore L.P."/>
            <person name="Eastman K.E."/>
            <person name="Scott K."/>
            <person name="Konkel Z."/>
            <person name="Mondo S.J."/>
            <person name="Kuo A."/>
            <person name="Hayes R.D."/>
            <person name="Haridas S."/>
            <person name="Andreopoulos B."/>
            <person name="Riley R."/>
            <person name="LaButti K."/>
            <person name="Pangilinan J."/>
            <person name="Lipzen A."/>
            <person name="Amirebrahimi M."/>
            <person name="Yan J."/>
            <person name="Adam C."/>
            <person name="Keymanesh K."/>
            <person name="Ng V."/>
            <person name="Louie K."/>
            <person name="Northen T."/>
            <person name="Drula E."/>
            <person name="Henrissat B."/>
            <person name="Hsieh H.M."/>
            <person name="Youens-Clark K."/>
            <person name="Lutzoni F."/>
            <person name="Miadlikowska J."/>
            <person name="Eastwood D.C."/>
            <person name="Hamelin R.C."/>
            <person name="Grigoriev I.V."/>
            <person name="U'Ren J.M."/>
        </authorList>
    </citation>
    <scope>NUCLEOTIDE SEQUENCE [LARGE SCALE GENOMIC DNA]</scope>
    <source>
        <strain evidence="1 2">ER1909</strain>
    </source>
</reference>
<evidence type="ECO:0000313" key="1">
    <source>
        <dbReference type="EMBL" id="KAI6086630.1"/>
    </source>
</evidence>
<keyword evidence="2" id="KW-1185">Reference proteome</keyword>
<evidence type="ECO:0000313" key="2">
    <source>
        <dbReference type="Proteomes" id="UP001497680"/>
    </source>
</evidence>
<organism evidence="1 2">
    <name type="scientific">Hypoxylon rubiginosum</name>
    <dbReference type="NCBI Taxonomy" id="110542"/>
    <lineage>
        <taxon>Eukaryota</taxon>
        <taxon>Fungi</taxon>
        <taxon>Dikarya</taxon>
        <taxon>Ascomycota</taxon>
        <taxon>Pezizomycotina</taxon>
        <taxon>Sordariomycetes</taxon>
        <taxon>Xylariomycetidae</taxon>
        <taxon>Xylariales</taxon>
        <taxon>Hypoxylaceae</taxon>
        <taxon>Hypoxylon</taxon>
    </lineage>
</organism>
<dbReference type="EMBL" id="MU394314">
    <property type="protein sequence ID" value="KAI6086630.1"/>
    <property type="molecule type" value="Genomic_DNA"/>
</dbReference>
<accession>A0ACC0D260</accession>
<comment type="caution">
    <text evidence="1">The sequence shown here is derived from an EMBL/GenBank/DDBJ whole genome shotgun (WGS) entry which is preliminary data.</text>
</comment>
<dbReference type="Proteomes" id="UP001497680">
    <property type="component" value="Unassembled WGS sequence"/>
</dbReference>
<gene>
    <name evidence="1" type="ORF">F4821DRAFT_259867</name>
</gene>
<name>A0ACC0D260_9PEZI</name>
<sequence length="249" mass="26801">MESRSFKKLAPAPVPASNGGQSPTSLPTPGPRKNLTRNCDGNRPACGRCKKSGDITCQYEANRRDILKLQLLNDNEIARLQNFEVVFAALQGGTDQQATDLLAQIRLGESADILASALNPSVAQPSTSASPLHAISSNSAIPDDNQSVSQGFLDLLFDREDWLQPTETTTHGMQTPQEEMQSFVSSSMAAEDVSMSCGSGRPFSVSQRTYNLPISTNLTANHLQDGFPDGFDESPLTDGNQPNHYATDS</sequence>
<protein>
    <submittedName>
        <fullName evidence="1">Uncharacterized protein</fullName>
    </submittedName>
</protein>
<proteinExistence type="predicted"/>